<reference evidence="14" key="3">
    <citation type="submission" date="2025-09" db="UniProtKB">
        <authorList>
            <consortium name="Ensembl"/>
        </authorList>
    </citation>
    <scope>IDENTIFICATION</scope>
</reference>
<evidence type="ECO:0000256" key="2">
    <source>
        <dbReference type="ARBA" id="ARBA00022737"/>
    </source>
</evidence>
<evidence type="ECO:0000313" key="14">
    <source>
        <dbReference type="Ensembl" id="ENSECRP00000016882.1"/>
    </source>
</evidence>
<dbReference type="RefSeq" id="XP_028660073.1">
    <property type="nucleotide sequence ID" value="XM_028804240.2"/>
</dbReference>
<dbReference type="Gene3D" id="4.10.1000.10">
    <property type="entry name" value="Zinc finger, CCCH-type"/>
    <property type="match status" value="2"/>
</dbReference>
<feature type="zinc finger region" description="C3H1-type" evidence="10">
    <location>
        <begin position="829"/>
        <end position="852"/>
    </location>
</feature>
<keyword evidence="5" id="KW-0238">DNA-binding</keyword>
<protein>
    <recommendedName>
        <fullName evidence="8">Zinc finger CCCH domain-containing protein 3</fullName>
    </recommendedName>
    <alternativeName>
        <fullName evidence="9">Smad-interacting CPSF-like factor</fullName>
    </alternativeName>
</protein>
<evidence type="ECO:0000256" key="9">
    <source>
        <dbReference type="ARBA" id="ARBA00079564"/>
    </source>
</evidence>
<organism evidence="14 15">
    <name type="scientific">Erpetoichthys calabaricus</name>
    <name type="common">Rope fish</name>
    <name type="synonym">Calamoichthys calabaricus</name>
    <dbReference type="NCBI Taxonomy" id="27687"/>
    <lineage>
        <taxon>Eukaryota</taxon>
        <taxon>Metazoa</taxon>
        <taxon>Chordata</taxon>
        <taxon>Craniata</taxon>
        <taxon>Vertebrata</taxon>
        <taxon>Euteleostomi</taxon>
        <taxon>Actinopterygii</taxon>
        <taxon>Polypteriformes</taxon>
        <taxon>Polypteridae</taxon>
        <taxon>Erpetoichthys</taxon>
    </lineage>
</organism>
<evidence type="ECO:0000256" key="1">
    <source>
        <dbReference type="ARBA" id="ARBA00022723"/>
    </source>
</evidence>
<feature type="zinc finger region" description="C3H1-type" evidence="10">
    <location>
        <begin position="853"/>
        <end position="879"/>
    </location>
</feature>
<keyword evidence="15" id="KW-1185">Reference proteome</keyword>
<accession>A0A8C4SIP9</accession>
<name>A0A8C4SIP9_ERPCA</name>
<evidence type="ECO:0000259" key="13">
    <source>
        <dbReference type="PROSITE" id="PS50103"/>
    </source>
</evidence>
<keyword evidence="11" id="KW-0175">Coiled coil</keyword>
<evidence type="ECO:0000256" key="7">
    <source>
        <dbReference type="ARBA" id="ARBA00064187"/>
    </source>
</evidence>
<reference evidence="14" key="1">
    <citation type="submission" date="2021-06" db="EMBL/GenBank/DDBJ databases">
        <authorList>
            <consortium name="Wellcome Sanger Institute Data Sharing"/>
        </authorList>
    </citation>
    <scope>NUCLEOTIDE SEQUENCE [LARGE SCALE GENOMIC DNA]</scope>
</reference>
<dbReference type="InterPro" id="IPR000571">
    <property type="entry name" value="Znf_CCCH"/>
</dbReference>
<feature type="zinc finger region" description="C3H1-type" evidence="10">
    <location>
        <begin position="908"/>
        <end position="930"/>
    </location>
</feature>
<dbReference type="GeneTree" id="ENSGT00940000161068"/>
<dbReference type="OrthoDB" id="3247158at2759"/>
<dbReference type="PROSITE" id="PS50103">
    <property type="entry name" value="ZF_C3H1"/>
    <property type="match status" value="5"/>
</dbReference>
<evidence type="ECO:0000256" key="10">
    <source>
        <dbReference type="PROSITE-ProRule" id="PRU00723"/>
    </source>
</evidence>
<sequence>MLFMNLEMEEKAALKRQIELLENLISNHKNVHGNAPSSSFSNIGSRHMLRESSVPGLHASSGFRGSRVNPHCVRPATQWKNKYSLNNQQLKLIRSTGALSSSTATVSSTSGLLQHDVQSAKPNASRQISRFQQKAASGKFVELSPSFSEMGNASTSSTYTTPISGKYSDFILGQNLSQFTGLQKHKGSDTTNCITACTGLIPNVNKTLIPQRSVLLSKDKVHCLFVAEQERSQTVSRSLLTSNVSSTCADSVTLNIKRKVTEEENANVKPKGHIITQSAKLTPSLHSKTCSLSLMGSPPTEQQRSNLQPILENKLQLVGKAAQKTEQVAPVSVLHSKKSYGLASYSLDPLSKQKIKRKIDSRQLEFPCVSQNVLQSALNVKKSRYTWVKTPKPEQTTAVAGGVCTLQSDIKADLVAHRPQLMMNVSPFKRRAVCSPKGLKKVSSLQLSPLCSFKSTKAKYTWTCASPRSNKPAKKSFSPKYIENGGSMKSPGNKLKSYSFFGAKPKKLATPPEPLVSRSKYQWKAAVSSPSSSVANSVYSWKKDKKRESLTHVSVYSSPSVYKVKSRMKIIRRKSCSSSQADKNNHNVFLTPKTKFSQQRHGLFPVKVSPLVKKSPARVLVPIGRHKLRRLSTVVNYYNTKSGPLAQSSKHSSSNRSIRTRYKIVKRSAVGASSAHYSTPVLTWRAQKVISARLFLQNRMRKSSTGYRQSPHHLWKERGTRWIGGALYKVSANKLFKASNFNTKSISYAARVNSRAGKWTSSNCLSSLNKTSNSRQVASRAVQRSLAIIRQARLKKQQKKEYCMYYNRFGKCNRGASCPFIHDPDKVAVCTRFLRGTCKQTDGTCPFSHKVSKDKMPVCSYFLKGICSNNSCPYSHVYVSRKAEVCIDFVKGYCPLGEKCKKKHTLLCSDFAKSGTCPKGNKCKLQHRQQQNRPRTQELGVRNKQAENQLLQKSTEGVSQKTETETRLQENEHCLPQLEKLPSYIALSSSPSTPETEDKFSLTVIEGSEGIEKKLQIKPRF</sequence>
<proteinExistence type="predicted"/>
<comment type="function">
    <text evidence="6">Required for the export of polyadenylated mRNAs from the nucleus. Enhances ACVR1B-induced SMAD-dependent transcription. Binds to single-stranded DNA but not to double-stranded DNA in vitro. Involved in RNA cleavage.</text>
</comment>
<evidence type="ECO:0000256" key="12">
    <source>
        <dbReference type="SAM" id="MobiDB-lite"/>
    </source>
</evidence>
<evidence type="ECO:0000256" key="5">
    <source>
        <dbReference type="ARBA" id="ARBA00023125"/>
    </source>
</evidence>
<dbReference type="Ensembl" id="ENSECRT00000017182.1">
    <property type="protein sequence ID" value="ENSECRP00000016882.1"/>
    <property type="gene ID" value="ENSECRG00000011208.1"/>
</dbReference>
<comment type="subunit">
    <text evidence="7">Interacts with SMAD1, SMAD3, SMAD4, CPSF2 and CPSF3.</text>
</comment>
<dbReference type="PANTHER" id="PTHR46156">
    <property type="entry name" value="CCCH ZINGC FINGER"/>
    <property type="match status" value="1"/>
</dbReference>
<dbReference type="GO" id="GO:0008270">
    <property type="term" value="F:zinc ion binding"/>
    <property type="evidence" value="ECO:0007669"/>
    <property type="project" value="UniProtKB-KW"/>
</dbReference>
<feature type="domain" description="C3H1-type" evidence="13">
    <location>
        <begin position="797"/>
        <end position="825"/>
    </location>
</feature>
<feature type="zinc finger region" description="C3H1-type" evidence="10">
    <location>
        <begin position="797"/>
        <end position="825"/>
    </location>
</feature>
<reference evidence="14" key="2">
    <citation type="submission" date="2025-08" db="UniProtKB">
        <authorList>
            <consortium name="Ensembl"/>
        </authorList>
    </citation>
    <scope>IDENTIFICATION</scope>
</reference>
<feature type="compositionally biased region" description="Polar residues" evidence="12">
    <location>
        <begin position="946"/>
        <end position="961"/>
    </location>
</feature>
<keyword evidence="3 10" id="KW-0863">Zinc-finger</keyword>
<dbReference type="InterPro" id="IPR036855">
    <property type="entry name" value="Znf_CCCH_sf"/>
</dbReference>
<dbReference type="SUPFAM" id="SSF90229">
    <property type="entry name" value="CCCH zinc finger"/>
    <property type="match status" value="2"/>
</dbReference>
<feature type="domain" description="C3H1-type" evidence="13">
    <location>
        <begin position="829"/>
        <end position="852"/>
    </location>
</feature>
<evidence type="ECO:0000256" key="6">
    <source>
        <dbReference type="ARBA" id="ARBA00057285"/>
    </source>
</evidence>
<evidence type="ECO:0000256" key="4">
    <source>
        <dbReference type="ARBA" id="ARBA00022833"/>
    </source>
</evidence>
<keyword evidence="4 10" id="KW-0862">Zinc</keyword>
<feature type="region of interest" description="Disordered" evidence="12">
    <location>
        <begin position="927"/>
        <end position="969"/>
    </location>
</feature>
<evidence type="ECO:0000256" key="8">
    <source>
        <dbReference type="ARBA" id="ARBA00071600"/>
    </source>
</evidence>
<feature type="domain" description="C3H1-type" evidence="13">
    <location>
        <begin position="908"/>
        <end position="930"/>
    </location>
</feature>
<keyword evidence="1 10" id="KW-0479">Metal-binding</keyword>
<dbReference type="Pfam" id="PF00642">
    <property type="entry name" value="zf-CCCH"/>
    <property type="match status" value="1"/>
</dbReference>
<dbReference type="PANTHER" id="PTHR46156:SF1">
    <property type="entry name" value="ZINC FINGER CCCH DOMAIN-CONTAINING PROTEIN 3"/>
    <property type="match status" value="1"/>
</dbReference>
<dbReference type="GO" id="GO:0005634">
    <property type="term" value="C:nucleus"/>
    <property type="evidence" value="ECO:0007669"/>
    <property type="project" value="TreeGrafter"/>
</dbReference>
<dbReference type="Gene3D" id="3.30.1370.210">
    <property type="match status" value="1"/>
</dbReference>
<feature type="coiled-coil region" evidence="11">
    <location>
        <begin position="4"/>
        <end position="31"/>
    </location>
</feature>
<evidence type="ECO:0000313" key="15">
    <source>
        <dbReference type="Proteomes" id="UP000694620"/>
    </source>
</evidence>
<feature type="zinc finger region" description="C3H1-type" evidence="10">
    <location>
        <begin position="880"/>
        <end position="907"/>
    </location>
</feature>
<dbReference type="FunFam" id="4.10.1000.10:FF:000022">
    <property type="entry name" value="Zinc finger CCCH domain-containing protein 7"/>
    <property type="match status" value="1"/>
</dbReference>
<dbReference type="AlphaFoldDB" id="A0A8C4SIP9"/>
<feature type="domain" description="C3H1-type" evidence="13">
    <location>
        <begin position="880"/>
        <end position="907"/>
    </location>
</feature>
<dbReference type="SMART" id="SM00356">
    <property type="entry name" value="ZnF_C3H1"/>
    <property type="match status" value="5"/>
</dbReference>
<gene>
    <name evidence="14" type="primary">ZC3H3</name>
</gene>
<dbReference type="Proteomes" id="UP000694620">
    <property type="component" value="Chromosome 6"/>
</dbReference>
<keyword evidence="2" id="KW-0677">Repeat</keyword>
<evidence type="ECO:0000256" key="3">
    <source>
        <dbReference type="ARBA" id="ARBA00022771"/>
    </source>
</evidence>
<evidence type="ECO:0000256" key="11">
    <source>
        <dbReference type="SAM" id="Coils"/>
    </source>
</evidence>
<dbReference type="GeneID" id="114653745"/>
<dbReference type="GO" id="GO:0003677">
    <property type="term" value="F:DNA binding"/>
    <property type="evidence" value="ECO:0007669"/>
    <property type="project" value="UniProtKB-KW"/>
</dbReference>
<dbReference type="FunFam" id="4.10.1000.10:FF:000008">
    <property type="entry name" value="zinc finger CCCH domain-containing protein 3"/>
    <property type="match status" value="1"/>
</dbReference>
<feature type="domain" description="C3H1-type" evidence="13">
    <location>
        <begin position="853"/>
        <end position="879"/>
    </location>
</feature>